<reference evidence="1 2" key="1">
    <citation type="submission" date="2015-01" db="EMBL/GenBank/DDBJ databases">
        <title>Vibrio sp. C5 JCM 19232 whole genome shotgun sequence.</title>
        <authorList>
            <person name="Sawabe T."/>
            <person name="Meirelles P."/>
            <person name="Feng G."/>
            <person name="Sayaka M."/>
            <person name="Hattori M."/>
            <person name="Ohkuma M."/>
        </authorList>
    </citation>
    <scope>NUCLEOTIDE SEQUENCE [LARGE SCALE GENOMIC DNA]</scope>
    <source>
        <strain evidence="1 2">JCM19232</strain>
    </source>
</reference>
<sequence>MTNITEYIFVPVSRNQLFDSPKWGIFLRPVYKVVEDAKYLN</sequence>
<gene>
    <name evidence="1" type="ORF">JCM19232_4367</name>
</gene>
<reference evidence="1 2" key="2">
    <citation type="submission" date="2015-01" db="EMBL/GenBank/DDBJ databases">
        <authorList>
            <consortium name="NBRP consortium"/>
            <person name="Sawabe T."/>
            <person name="Meirelles P."/>
            <person name="Feng G."/>
            <person name="Sayaka M."/>
            <person name="Hattori M."/>
            <person name="Ohkuma M."/>
        </authorList>
    </citation>
    <scope>NUCLEOTIDE SEQUENCE [LARGE SCALE GENOMIC DNA]</scope>
    <source>
        <strain evidence="1 2">JCM19232</strain>
    </source>
</reference>
<organism evidence="1 2">
    <name type="scientific">Vibrio ishigakensis</name>
    <dbReference type="NCBI Taxonomy" id="1481914"/>
    <lineage>
        <taxon>Bacteria</taxon>
        <taxon>Pseudomonadati</taxon>
        <taxon>Pseudomonadota</taxon>
        <taxon>Gammaproteobacteria</taxon>
        <taxon>Vibrionales</taxon>
        <taxon>Vibrionaceae</taxon>
        <taxon>Vibrio</taxon>
    </lineage>
</organism>
<dbReference type="Proteomes" id="UP000031670">
    <property type="component" value="Unassembled WGS sequence"/>
</dbReference>
<name>A0A0B8PCU0_9VIBR</name>
<comment type="caution">
    <text evidence="1">The sequence shown here is derived from an EMBL/GenBank/DDBJ whole genome shotgun (WGS) entry which is preliminary data.</text>
</comment>
<evidence type="ECO:0000313" key="1">
    <source>
        <dbReference type="EMBL" id="GAM64675.1"/>
    </source>
</evidence>
<dbReference type="EMBL" id="BBSA01000014">
    <property type="protein sequence ID" value="GAM64675.1"/>
    <property type="molecule type" value="Genomic_DNA"/>
</dbReference>
<protein>
    <submittedName>
        <fullName evidence="1">Uncharacterized protein</fullName>
    </submittedName>
</protein>
<dbReference type="AlphaFoldDB" id="A0A0B8PCU0"/>
<accession>A0A0B8PCU0</accession>
<proteinExistence type="predicted"/>
<evidence type="ECO:0000313" key="2">
    <source>
        <dbReference type="Proteomes" id="UP000031670"/>
    </source>
</evidence>